<keyword evidence="3" id="KW-1185">Reference proteome</keyword>
<accession>A0AAV6TLP7</accession>
<sequence length="164" mass="18672">MEYINLHIVVPMSRELVVANFPYLSVKCTQGSMITELTVPSSDDHKPIDIKFQNLPLHEHLKMFLENYAQEIDASCRSDEDANKSWILNLDETRDTLKQLTNVMLQIWMGNVYSLLQCNSVDTEIPIKAPVSEETTKEDKTQDHTVVETPSASVPGEGSWNNEY</sequence>
<name>A0AAV6TLP7_9ARAC</name>
<proteinExistence type="predicted"/>
<evidence type="ECO:0000256" key="1">
    <source>
        <dbReference type="SAM" id="MobiDB-lite"/>
    </source>
</evidence>
<gene>
    <name evidence="2" type="ORF">JTE90_017580</name>
</gene>
<organism evidence="2 3">
    <name type="scientific">Oedothorax gibbosus</name>
    <dbReference type="NCBI Taxonomy" id="931172"/>
    <lineage>
        <taxon>Eukaryota</taxon>
        <taxon>Metazoa</taxon>
        <taxon>Ecdysozoa</taxon>
        <taxon>Arthropoda</taxon>
        <taxon>Chelicerata</taxon>
        <taxon>Arachnida</taxon>
        <taxon>Araneae</taxon>
        <taxon>Araneomorphae</taxon>
        <taxon>Entelegynae</taxon>
        <taxon>Araneoidea</taxon>
        <taxon>Linyphiidae</taxon>
        <taxon>Erigoninae</taxon>
        <taxon>Oedothorax</taxon>
    </lineage>
</organism>
<feature type="region of interest" description="Disordered" evidence="1">
    <location>
        <begin position="130"/>
        <end position="164"/>
    </location>
</feature>
<feature type="compositionally biased region" description="Basic and acidic residues" evidence="1">
    <location>
        <begin position="134"/>
        <end position="146"/>
    </location>
</feature>
<evidence type="ECO:0000313" key="2">
    <source>
        <dbReference type="EMBL" id="KAG8172499.1"/>
    </source>
</evidence>
<evidence type="ECO:0000313" key="3">
    <source>
        <dbReference type="Proteomes" id="UP000827092"/>
    </source>
</evidence>
<protein>
    <submittedName>
        <fullName evidence="2">Uncharacterized protein</fullName>
    </submittedName>
</protein>
<dbReference type="EMBL" id="JAFNEN010002652">
    <property type="protein sequence ID" value="KAG8172499.1"/>
    <property type="molecule type" value="Genomic_DNA"/>
</dbReference>
<dbReference type="AlphaFoldDB" id="A0AAV6TLP7"/>
<reference evidence="2 3" key="1">
    <citation type="journal article" date="2022" name="Nat. Ecol. Evol.">
        <title>A masculinizing supergene underlies an exaggerated male reproductive morph in a spider.</title>
        <authorList>
            <person name="Hendrickx F."/>
            <person name="De Corte Z."/>
            <person name="Sonet G."/>
            <person name="Van Belleghem S.M."/>
            <person name="Kostlbacher S."/>
            <person name="Vangestel C."/>
        </authorList>
    </citation>
    <scope>NUCLEOTIDE SEQUENCE [LARGE SCALE GENOMIC DNA]</scope>
    <source>
        <strain evidence="2">W744_W776</strain>
    </source>
</reference>
<comment type="caution">
    <text evidence="2">The sequence shown here is derived from an EMBL/GenBank/DDBJ whole genome shotgun (WGS) entry which is preliminary data.</text>
</comment>
<dbReference type="Proteomes" id="UP000827092">
    <property type="component" value="Unassembled WGS sequence"/>
</dbReference>